<dbReference type="Proteomes" id="UP000737391">
    <property type="component" value="Unassembled WGS sequence"/>
</dbReference>
<evidence type="ECO:0000313" key="2">
    <source>
        <dbReference type="EMBL" id="KAF4498450.1"/>
    </source>
</evidence>
<organism evidence="2 3">
    <name type="scientific">Fusarium agapanthi</name>
    <dbReference type="NCBI Taxonomy" id="1803897"/>
    <lineage>
        <taxon>Eukaryota</taxon>
        <taxon>Fungi</taxon>
        <taxon>Dikarya</taxon>
        <taxon>Ascomycota</taxon>
        <taxon>Pezizomycotina</taxon>
        <taxon>Sordariomycetes</taxon>
        <taxon>Hypocreomycetidae</taxon>
        <taxon>Hypocreales</taxon>
        <taxon>Nectriaceae</taxon>
        <taxon>Fusarium</taxon>
        <taxon>Fusarium fujikuroi species complex</taxon>
    </lineage>
</organism>
<accession>A0A9P5BA78</accession>
<dbReference type="EMBL" id="LUFC02000339">
    <property type="protein sequence ID" value="KAF4498450.1"/>
    <property type="molecule type" value="Genomic_DNA"/>
</dbReference>
<comment type="caution">
    <text evidence="2">The sequence shown here is derived from an EMBL/GenBank/DDBJ whole genome shotgun (WGS) entry which is preliminary data.</text>
</comment>
<sequence length="255" mass="27554">MPNETENAMVSVSSHGAYQQVQQQLHFFLSAALKVSKQATGVLEFLFCQCPHPGTTSPTLLHYLPDTALTSFCRALALSSAFSTALASTRIDAHLHILPPAFAAAIDAAGGDPTGCGTPDWTFEGMMSSMERTSTDIGIMSVSAPGVQIAGTGQAARDLARTLNEYLAMTATESAYADRLGFFGVFPDWRAINGTLTEIDFLYSTQRLCNDVMLMVRSQVHRWRPAPADHRLPARHYPDGGRLNHDQDAAQVPGP</sequence>
<dbReference type="Gene3D" id="3.20.20.140">
    <property type="entry name" value="Metal-dependent hydrolases"/>
    <property type="match status" value="1"/>
</dbReference>
<dbReference type="AlphaFoldDB" id="A0A9P5BA78"/>
<feature type="region of interest" description="Disordered" evidence="1">
    <location>
        <begin position="227"/>
        <end position="255"/>
    </location>
</feature>
<dbReference type="OrthoDB" id="2832284at2759"/>
<protein>
    <submittedName>
        <fullName evidence="2">2-amino-3-carboxymuconate-6-semialdehyde decarboxylase</fullName>
    </submittedName>
</protein>
<keyword evidence="3" id="KW-1185">Reference proteome</keyword>
<proteinExistence type="predicted"/>
<evidence type="ECO:0000256" key="1">
    <source>
        <dbReference type="SAM" id="MobiDB-lite"/>
    </source>
</evidence>
<evidence type="ECO:0000313" key="3">
    <source>
        <dbReference type="Proteomes" id="UP000737391"/>
    </source>
</evidence>
<dbReference type="SUPFAM" id="SSF51556">
    <property type="entry name" value="Metallo-dependent hydrolases"/>
    <property type="match status" value="1"/>
</dbReference>
<gene>
    <name evidence="2" type="ORF">FAGAP_5355</name>
</gene>
<reference evidence="2" key="1">
    <citation type="submission" date="2020-01" db="EMBL/GenBank/DDBJ databases">
        <title>Identification and distribution of gene clusters putatively required for synthesis of sphingolipid metabolism inhibitors in phylogenetically diverse species of the filamentous fungus Fusarium.</title>
        <authorList>
            <person name="Kim H.-S."/>
            <person name="Busman M."/>
            <person name="Brown D.W."/>
            <person name="Divon H."/>
            <person name="Uhlig S."/>
            <person name="Proctor R.H."/>
        </authorList>
    </citation>
    <scope>NUCLEOTIDE SEQUENCE</scope>
    <source>
        <strain evidence="2">NRRL 31653</strain>
    </source>
</reference>
<name>A0A9P5BA78_9HYPO</name>
<feature type="compositionally biased region" description="Basic and acidic residues" evidence="1">
    <location>
        <begin position="227"/>
        <end position="248"/>
    </location>
</feature>
<dbReference type="InterPro" id="IPR032466">
    <property type="entry name" value="Metal_Hydrolase"/>
</dbReference>